<comment type="caution">
    <text evidence="1">The sequence shown here is derived from an EMBL/GenBank/DDBJ whole genome shotgun (WGS) entry which is preliminary data.</text>
</comment>
<organism evidence="1">
    <name type="scientific">Tanacetum cinerariifolium</name>
    <name type="common">Dalmatian daisy</name>
    <name type="synonym">Chrysanthemum cinerariifolium</name>
    <dbReference type="NCBI Taxonomy" id="118510"/>
    <lineage>
        <taxon>Eukaryota</taxon>
        <taxon>Viridiplantae</taxon>
        <taxon>Streptophyta</taxon>
        <taxon>Embryophyta</taxon>
        <taxon>Tracheophyta</taxon>
        <taxon>Spermatophyta</taxon>
        <taxon>Magnoliopsida</taxon>
        <taxon>eudicotyledons</taxon>
        <taxon>Gunneridae</taxon>
        <taxon>Pentapetalae</taxon>
        <taxon>asterids</taxon>
        <taxon>campanulids</taxon>
        <taxon>Asterales</taxon>
        <taxon>Asteraceae</taxon>
        <taxon>Asteroideae</taxon>
        <taxon>Anthemideae</taxon>
        <taxon>Anthemidinae</taxon>
        <taxon>Tanacetum</taxon>
    </lineage>
</organism>
<evidence type="ECO:0000313" key="1">
    <source>
        <dbReference type="EMBL" id="GFD25269.1"/>
    </source>
</evidence>
<dbReference type="AlphaFoldDB" id="A0A699UVS2"/>
<accession>A0A699UVS2</accession>
<feature type="non-terminal residue" evidence="1">
    <location>
        <position position="1"/>
    </location>
</feature>
<gene>
    <name evidence="1" type="ORF">Tci_897238</name>
</gene>
<proteinExistence type="predicted"/>
<reference evidence="1" key="1">
    <citation type="journal article" date="2019" name="Sci. Rep.">
        <title>Draft genome of Tanacetum cinerariifolium, the natural source of mosquito coil.</title>
        <authorList>
            <person name="Yamashiro T."/>
            <person name="Shiraishi A."/>
            <person name="Satake H."/>
            <person name="Nakayama K."/>
        </authorList>
    </citation>
    <scope>NUCLEOTIDE SEQUENCE</scope>
</reference>
<protein>
    <submittedName>
        <fullName evidence="1">Uncharacterized protein</fullName>
    </submittedName>
</protein>
<name>A0A699UVS2_TANCI</name>
<sequence>RGSVRPSTAAASRPWLLKSAELRGVAGTAMFRRSMSPRVGKKLLMNGLPGASGLPFLPVANWYGTRLGTPVWKIGLMSTERGLPAAGSRPARPASDLLWMRSAVSAGTAPPNFESSMYRPSSGFDRYSSVVAASA</sequence>
<dbReference type="EMBL" id="BKCJ011359338">
    <property type="protein sequence ID" value="GFD25269.1"/>
    <property type="molecule type" value="Genomic_DNA"/>
</dbReference>